<feature type="non-terminal residue" evidence="2">
    <location>
        <position position="202"/>
    </location>
</feature>
<comment type="caution">
    <text evidence="2">The sequence shown here is derived from an EMBL/GenBank/DDBJ whole genome shotgun (WGS) entry which is preliminary data.</text>
</comment>
<dbReference type="PANTHER" id="PTHR38899">
    <property type="entry name" value="DOMAIN OOKINETE PROTEIN, PUTATIVE-RELATED"/>
    <property type="match status" value="1"/>
</dbReference>
<name>A0ABN9WHZ0_9DINO</name>
<feature type="region of interest" description="Disordered" evidence="1">
    <location>
        <begin position="76"/>
        <end position="182"/>
    </location>
</feature>
<gene>
    <name evidence="2" type="ORF">PCOR1329_LOCUS67520</name>
</gene>
<feature type="compositionally biased region" description="Low complexity" evidence="1">
    <location>
        <begin position="136"/>
        <end position="151"/>
    </location>
</feature>
<reference evidence="2" key="1">
    <citation type="submission" date="2023-10" db="EMBL/GenBank/DDBJ databases">
        <authorList>
            <person name="Chen Y."/>
            <person name="Shah S."/>
            <person name="Dougan E. K."/>
            <person name="Thang M."/>
            <person name="Chan C."/>
        </authorList>
    </citation>
    <scope>NUCLEOTIDE SEQUENCE [LARGE SCALE GENOMIC DNA]</scope>
</reference>
<evidence type="ECO:0000313" key="3">
    <source>
        <dbReference type="Proteomes" id="UP001189429"/>
    </source>
</evidence>
<proteinExistence type="predicted"/>
<evidence type="ECO:0000256" key="1">
    <source>
        <dbReference type="SAM" id="MobiDB-lite"/>
    </source>
</evidence>
<accession>A0ABN9WHZ0</accession>
<protein>
    <submittedName>
        <fullName evidence="2">Uncharacterized protein</fullName>
    </submittedName>
</protein>
<keyword evidence="3" id="KW-1185">Reference proteome</keyword>
<organism evidence="2 3">
    <name type="scientific">Prorocentrum cordatum</name>
    <dbReference type="NCBI Taxonomy" id="2364126"/>
    <lineage>
        <taxon>Eukaryota</taxon>
        <taxon>Sar</taxon>
        <taxon>Alveolata</taxon>
        <taxon>Dinophyceae</taxon>
        <taxon>Prorocentrales</taxon>
        <taxon>Prorocentraceae</taxon>
        <taxon>Prorocentrum</taxon>
    </lineage>
</organism>
<dbReference type="EMBL" id="CAUYUJ010018754">
    <property type="protein sequence ID" value="CAK0886093.1"/>
    <property type="molecule type" value="Genomic_DNA"/>
</dbReference>
<evidence type="ECO:0000313" key="2">
    <source>
        <dbReference type="EMBL" id="CAK0886093.1"/>
    </source>
</evidence>
<sequence length="202" mass="21672">MPGQERQWKAEAFRAVCRQFAGEGRRLNLTVIGDSEMEMGAARAIRQEFEHVLVKTVKLQELPSPEDLSKELAVVSQKGDPGIAPRAVDQPRQEVVRQGRVPPPEAHRGLRLSAAPERPTPSGGGGAEGAAVQLSAGPTAAAVPGGTARGPSVWVGSPHKSGQGFWQPASSHPPLRCRRGPVFTDGERELPIHFNMGKSCRR</sequence>
<dbReference type="Proteomes" id="UP001189429">
    <property type="component" value="Unassembled WGS sequence"/>
</dbReference>
<dbReference type="PANTHER" id="PTHR38899:SF1">
    <property type="entry name" value="PROTEIN KINASE"/>
    <property type="match status" value="1"/>
</dbReference>